<evidence type="ECO:0000256" key="1">
    <source>
        <dbReference type="SAM" id="MobiDB-lite"/>
    </source>
</evidence>
<organism evidence="2 3">
    <name type="scientific">Elysia crispata</name>
    <name type="common">lettuce slug</name>
    <dbReference type="NCBI Taxonomy" id="231223"/>
    <lineage>
        <taxon>Eukaryota</taxon>
        <taxon>Metazoa</taxon>
        <taxon>Spiralia</taxon>
        <taxon>Lophotrochozoa</taxon>
        <taxon>Mollusca</taxon>
        <taxon>Gastropoda</taxon>
        <taxon>Heterobranchia</taxon>
        <taxon>Euthyneura</taxon>
        <taxon>Panpulmonata</taxon>
        <taxon>Sacoglossa</taxon>
        <taxon>Placobranchoidea</taxon>
        <taxon>Plakobranchidae</taxon>
        <taxon>Elysia</taxon>
    </lineage>
</organism>
<protein>
    <submittedName>
        <fullName evidence="2">Uncharacterized protein</fullName>
    </submittedName>
</protein>
<dbReference type="EMBL" id="JAWDGP010005109">
    <property type="protein sequence ID" value="KAK3759586.1"/>
    <property type="molecule type" value="Genomic_DNA"/>
</dbReference>
<dbReference type="Proteomes" id="UP001283361">
    <property type="component" value="Unassembled WGS sequence"/>
</dbReference>
<evidence type="ECO:0000313" key="2">
    <source>
        <dbReference type="EMBL" id="KAK3759586.1"/>
    </source>
</evidence>
<reference evidence="2" key="1">
    <citation type="journal article" date="2023" name="G3 (Bethesda)">
        <title>A reference genome for the long-term kleptoplast-retaining sea slug Elysia crispata morphotype clarki.</title>
        <authorList>
            <person name="Eastman K.E."/>
            <person name="Pendleton A.L."/>
            <person name="Shaikh M.A."/>
            <person name="Suttiyut T."/>
            <person name="Ogas R."/>
            <person name="Tomko P."/>
            <person name="Gavelis G."/>
            <person name="Widhalm J.R."/>
            <person name="Wisecaver J.H."/>
        </authorList>
    </citation>
    <scope>NUCLEOTIDE SEQUENCE</scope>
    <source>
        <strain evidence="2">ECLA1</strain>
    </source>
</reference>
<evidence type="ECO:0000313" key="3">
    <source>
        <dbReference type="Proteomes" id="UP001283361"/>
    </source>
</evidence>
<comment type="caution">
    <text evidence="2">The sequence shown here is derived from an EMBL/GenBank/DDBJ whole genome shotgun (WGS) entry which is preliminary data.</text>
</comment>
<gene>
    <name evidence="2" type="ORF">RRG08_000746</name>
</gene>
<accession>A0AAE1D6W9</accession>
<keyword evidence="3" id="KW-1185">Reference proteome</keyword>
<proteinExistence type="predicted"/>
<name>A0AAE1D6W9_9GAST</name>
<dbReference type="AlphaFoldDB" id="A0AAE1D6W9"/>
<sequence length="105" mass="11634">MADVHPDSENVRLRLVGCAWFGPTPRRLVNCRVRVGAEVNRQQVADLQPISPASHNRVPVKTGQKEKQKLPINKGAAETAVVFGPSRCCQRYQRFDAEDGGVTRP</sequence>
<feature type="region of interest" description="Disordered" evidence="1">
    <location>
        <begin position="49"/>
        <end position="72"/>
    </location>
</feature>